<dbReference type="KEGG" id="mmr:Mmar10_2624"/>
<dbReference type="Gene3D" id="2.40.420.20">
    <property type="match status" value="1"/>
</dbReference>
<dbReference type="PANTHER" id="PTHR30469">
    <property type="entry name" value="MULTIDRUG RESISTANCE PROTEIN MDTA"/>
    <property type="match status" value="1"/>
</dbReference>
<reference evidence="4 5" key="1">
    <citation type="submission" date="2006-08" db="EMBL/GenBank/DDBJ databases">
        <title>Complete sequence of Maricaulis maris MCS10.</title>
        <authorList>
            <consortium name="US DOE Joint Genome Institute"/>
            <person name="Copeland A."/>
            <person name="Lucas S."/>
            <person name="Lapidus A."/>
            <person name="Barry K."/>
            <person name="Detter J.C."/>
            <person name="Glavina del Rio T."/>
            <person name="Hammon N."/>
            <person name="Israni S."/>
            <person name="Dalin E."/>
            <person name="Tice H."/>
            <person name="Pitluck S."/>
            <person name="Saunders E."/>
            <person name="Brettin T."/>
            <person name="Bruce D."/>
            <person name="Han C."/>
            <person name="Tapia R."/>
            <person name="Gilna P."/>
            <person name="Schmutz J."/>
            <person name="Larimer F."/>
            <person name="Land M."/>
            <person name="Hauser L."/>
            <person name="Kyrpides N."/>
            <person name="Mikhailova N."/>
            <person name="Viollier P."/>
            <person name="Stephens C."/>
            <person name="Richardson P."/>
        </authorList>
    </citation>
    <scope>NUCLEOTIDE SEQUENCE [LARGE SCALE GENOMIC DNA]</scope>
    <source>
        <strain evidence="4 5">MCS10</strain>
    </source>
</reference>
<dbReference type="GO" id="GO:1990281">
    <property type="term" value="C:efflux pump complex"/>
    <property type="evidence" value="ECO:0007669"/>
    <property type="project" value="TreeGrafter"/>
</dbReference>
<evidence type="ECO:0000259" key="3">
    <source>
        <dbReference type="Pfam" id="PF25954"/>
    </source>
</evidence>
<dbReference type="NCBIfam" id="TIGR01730">
    <property type="entry name" value="RND_mfp"/>
    <property type="match status" value="1"/>
</dbReference>
<dbReference type="PANTHER" id="PTHR30469:SF29">
    <property type="entry name" value="BLR2860 PROTEIN"/>
    <property type="match status" value="1"/>
</dbReference>
<gene>
    <name evidence="4" type="ordered locus">Mmar10_2624</name>
</gene>
<dbReference type="InterPro" id="IPR006143">
    <property type="entry name" value="RND_pump_MFP"/>
</dbReference>
<sequence precursor="true">MKLNTSYLSAAGIFVAVVLLFTVGTVFRSDAGIQPGRQTSEHPLFEVVTRTVTASPRPAELRLRGRTEAIRAVTVRAETGGRVVEAPVLEGSPVVAGEVICRLEVDARAAAVDQAEADLRSRQLEFEAAAELQARGHRSANSVAALEAARDGARAQLRAAREELANIDLRVPFDGYFDGRDAEIGDFLRTGDPCGTVLQLDPILIVAEVAERDVSALQPGMPGEARLLGGARVDGSIRFVERRANPATRTFRVELEVPNPDGLIRSGLTAEIRLNLQPEPAHRVPASILALDSNGELGVRIIENGDTVRFLPIQLLSDDGEQVWISGLPETAEVIVLGQDFVSDGTRVEVRPEGASR</sequence>
<dbReference type="HOGENOM" id="CLU_018816_0_0_5"/>
<evidence type="ECO:0000313" key="5">
    <source>
        <dbReference type="Proteomes" id="UP000001964"/>
    </source>
</evidence>
<evidence type="ECO:0000256" key="1">
    <source>
        <dbReference type="ARBA" id="ARBA00009477"/>
    </source>
</evidence>
<dbReference type="GO" id="GO:0015562">
    <property type="term" value="F:efflux transmembrane transporter activity"/>
    <property type="evidence" value="ECO:0007669"/>
    <property type="project" value="TreeGrafter"/>
</dbReference>
<comment type="similarity">
    <text evidence="1">Belongs to the membrane fusion protein (MFP) (TC 8.A.1) family.</text>
</comment>
<keyword evidence="5" id="KW-1185">Reference proteome</keyword>
<dbReference type="SUPFAM" id="SSF111369">
    <property type="entry name" value="HlyD-like secretion proteins"/>
    <property type="match status" value="1"/>
</dbReference>
<dbReference type="AlphaFoldDB" id="Q0ALD3"/>
<evidence type="ECO:0000256" key="2">
    <source>
        <dbReference type="SAM" id="Coils"/>
    </source>
</evidence>
<proteinExistence type="inferred from homology"/>
<dbReference type="Gene3D" id="1.10.287.470">
    <property type="entry name" value="Helix hairpin bin"/>
    <property type="match status" value="1"/>
</dbReference>
<evidence type="ECO:0000313" key="4">
    <source>
        <dbReference type="EMBL" id="ABI66910.1"/>
    </source>
</evidence>
<organism evidence="4 5">
    <name type="scientific">Maricaulis maris (strain MCS10)</name>
    <name type="common">Caulobacter maris</name>
    <dbReference type="NCBI Taxonomy" id="394221"/>
    <lineage>
        <taxon>Bacteria</taxon>
        <taxon>Pseudomonadati</taxon>
        <taxon>Pseudomonadota</taxon>
        <taxon>Alphaproteobacteria</taxon>
        <taxon>Maricaulales</taxon>
        <taxon>Maricaulaceae</taxon>
        <taxon>Maricaulis</taxon>
    </lineage>
</organism>
<protein>
    <submittedName>
        <fullName evidence="4">Efflux transporter, RND family, MFP subunit</fullName>
    </submittedName>
</protein>
<accession>Q0ALD3</accession>
<feature type="coiled-coil region" evidence="2">
    <location>
        <begin position="143"/>
        <end position="170"/>
    </location>
</feature>
<keyword evidence="2" id="KW-0175">Coiled coil</keyword>
<dbReference type="Proteomes" id="UP000001964">
    <property type="component" value="Chromosome"/>
</dbReference>
<dbReference type="EMBL" id="CP000449">
    <property type="protein sequence ID" value="ABI66910.1"/>
    <property type="molecule type" value="Genomic_DNA"/>
</dbReference>
<dbReference type="Pfam" id="PF25954">
    <property type="entry name" value="Beta-barrel_RND_2"/>
    <property type="match status" value="1"/>
</dbReference>
<dbReference type="RefSeq" id="WP_011644554.1">
    <property type="nucleotide sequence ID" value="NC_008347.1"/>
</dbReference>
<name>Q0ALD3_MARMM</name>
<dbReference type="InterPro" id="IPR058792">
    <property type="entry name" value="Beta-barrel_RND_2"/>
</dbReference>
<dbReference type="Gene3D" id="2.40.30.170">
    <property type="match status" value="1"/>
</dbReference>
<dbReference type="Gene3D" id="2.40.50.100">
    <property type="match status" value="1"/>
</dbReference>
<dbReference type="eggNOG" id="COG0845">
    <property type="taxonomic scope" value="Bacteria"/>
</dbReference>
<dbReference type="OrthoDB" id="9806939at2"/>
<dbReference type="STRING" id="394221.Mmar10_2624"/>
<feature type="domain" description="CusB-like beta-barrel" evidence="3">
    <location>
        <begin position="205"/>
        <end position="275"/>
    </location>
</feature>